<dbReference type="SUPFAM" id="SSF56801">
    <property type="entry name" value="Acetyl-CoA synthetase-like"/>
    <property type="match status" value="1"/>
</dbReference>
<dbReference type="Pfam" id="PF13193">
    <property type="entry name" value="AMP-binding_C"/>
    <property type="match status" value="1"/>
</dbReference>
<comment type="caution">
    <text evidence="3">The sequence shown here is derived from an EMBL/GenBank/DDBJ whole genome shotgun (WGS) entry which is preliminary data.</text>
</comment>
<feature type="domain" description="AMP-binding enzyme C-terminal" evidence="2">
    <location>
        <begin position="416"/>
        <end position="494"/>
    </location>
</feature>
<dbReference type="Gene3D" id="3.40.50.12780">
    <property type="entry name" value="N-terminal domain of ligase-like"/>
    <property type="match status" value="1"/>
</dbReference>
<evidence type="ECO:0000259" key="2">
    <source>
        <dbReference type="Pfam" id="PF13193"/>
    </source>
</evidence>
<dbReference type="InterPro" id="IPR025110">
    <property type="entry name" value="AMP-bd_C"/>
</dbReference>
<dbReference type="InterPro" id="IPR045851">
    <property type="entry name" value="AMP-bd_C_sf"/>
</dbReference>
<gene>
    <name evidence="3" type="ORF">POM99_03195</name>
</gene>
<evidence type="ECO:0000259" key="1">
    <source>
        <dbReference type="Pfam" id="PF00501"/>
    </source>
</evidence>
<evidence type="ECO:0000313" key="3">
    <source>
        <dbReference type="EMBL" id="MDF8332194.1"/>
    </source>
</evidence>
<evidence type="ECO:0000313" key="4">
    <source>
        <dbReference type="Proteomes" id="UP001222770"/>
    </source>
</evidence>
<proteinExistence type="predicted"/>
<dbReference type="PROSITE" id="PS00455">
    <property type="entry name" value="AMP_BINDING"/>
    <property type="match status" value="1"/>
</dbReference>
<organism evidence="3 4">
    <name type="scientific">Novosphingobium cyanobacteriorum</name>
    <dbReference type="NCBI Taxonomy" id="3024215"/>
    <lineage>
        <taxon>Bacteria</taxon>
        <taxon>Pseudomonadati</taxon>
        <taxon>Pseudomonadota</taxon>
        <taxon>Alphaproteobacteria</taxon>
        <taxon>Sphingomonadales</taxon>
        <taxon>Sphingomonadaceae</taxon>
        <taxon>Novosphingobium</taxon>
    </lineage>
</organism>
<dbReference type="InterPro" id="IPR020845">
    <property type="entry name" value="AMP-binding_CS"/>
</dbReference>
<dbReference type="Gene3D" id="3.30.300.30">
    <property type="match status" value="1"/>
</dbReference>
<dbReference type="InterPro" id="IPR042099">
    <property type="entry name" value="ANL_N_sf"/>
</dbReference>
<dbReference type="InterPro" id="IPR000873">
    <property type="entry name" value="AMP-dep_synth/lig_dom"/>
</dbReference>
<dbReference type="PANTHER" id="PTHR24096">
    <property type="entry name" value="LONG-CHAIN-FATTY-ACID--COA LIGASE"/>
    <property type="match status" value="1"/>
</dbReference>
<dbReference type="Proteomes" id="UP001222770">
    <property type="component" value="Unassembled WGS sequence"/>
</dbReference>
<keyword evidence="4" id="KW-1185">Reference proteome</keyword>
<dbReference type="EMBL" id="JAROCY010000002">
    <property type="protein sequence ID" value="MDF8332194.1"/>
    <property type="molecule type" value="Genomic_DNA"/>
</dbReference>
<protein>
    <submittedName>
        <fullName evidence="3">Acyl-CoA synthetase</fullName>
    </submittedName>
</protein>
<dbReference type="Pfam" id="PF00501">
    <property type="entry name" value="AMP-binding"/>
    <property type="match status" value="1"/>
</dbReference>
<dbReference type="PANTHER" id="PTHR24096:SF323">
    <property type="entry name" value="BLR3536 PROTEIN"/>
    <property type="match status" value="1"/>
</dbReference>
<name>A0ABT6CF71_9SPHN</name>
<feature type="domain" description="AMP-dependent synthetase/ligase" evidence="1">
    <location>
        <begin position="7"/>
        <end position="358"/>
    </location>
</feature>
<sequence length="517" mass="56986">MHPSIHARINPDKPAMIMAESGVMRTYGEVERHSNQGAHLFRSLGLKPGDTIAICMENRPEFFEVVWAAQRSGLFFVSVSTKLQIAEISYILEDSSAGAFVTSAAVSDLAHQVAQQVRGLAVFSVDGARGAIRDYSKECSSLPATPIADEEAGIEMLYSSGTTGRPKGIRPTLKRGQPITLEDLVVTVATKLYGAGEDTVYLCPAPLYHAAPLRYGMAMMRIGATLVIMERFDPESALSAIQRYRVTMVQFVPTHFIRMLKLPQSVREGYDIGSLKSVVHAAAPCPVPVKEAMMEWFGPIIHEYYSGSEGNGSTFISPQEWLAHKGSVGRPISTKVHICDENGNELPPRSEGIIYFSGGPSFEYHNDAAKTRESLHEKGWSTLGDIGWVDEDGYLYLTDRKSFMIISGGVNIYPQEIENLLITHPKVMDVAVIGAPDPEMGEKVVAVVQPGNWAEAGDELAAELTQFVRDNLSHVKTPRKIDFMQQLPRLDTGKLYKRLIRDKYWQQDGADAAAQPR</sequence>
<dbReference type="RefSeq" id="WP_277275353.1">
    <property type="nucleotide sequence ID" value="NZ_JAROCY010000002.1"/>
</dbReference>
<reference evidence="3 4" key="1">
    <citation type="submission" date="2023-03" db="EMBL/GenBank/DDBJ databases">
        <title>Novosphingobium cyanobacteriorum sp. nov., isolated from a eutrophic reservoir during the Microcystis bloom period.</title>
        <authorList>
            <person name="Kang M."/>
            <person name="Le V."/>
            <person name="Ko S.-R."/>
            <person name="Lee S.-A."/>
            <person name="Ahn C.-Y."/>
        </authorList>
    </citation>
    <scope>NUCLEOTIDE SEQUENCE [LARGE SCALE GENOMIC DNA]</scope>
    <source>
        <strain evidence="3 4">HBC54</strain>
    </source>
</reference>
<accession>A0ABT6CF71</accession>